<accession>A0A068WQK1</accession>
<evidence type="ECO:0000313" key="6">
    <source>
        <dbReference type="WBParaSite" id="EgrG_000060100"/>
    </source>
</evidence>
<dbReference type="PANTHER" id="PTHR10264">
    <property type="entry name" value="BAND 7 PROTEIN-RELATED"/>
    <property type="match status" value="1"/>
</dbReference>
<keyword evidence="2" id="KW-0812">Transmembrane</keyword>
<sequence length="518" mass="56727">MPLEKHVPPRKPGFTDDLCRIRMHHDVAGVEGGLIPLSTKTHTVTFNASNPNGSADIFQNTLMSNHLPPVEFGQAFEFSPESNFIDRKLLKQKNNKVVNATEGISTSDDDIPAQYQSIFTYESVFQDFHKTPGDSGEEPEVAFGGATYLFLVLLSVFLLLFTFPITSLFCIKRLSKTKRVTIFRLGRKLKLRGPGCVLVLPFVDEYQVIDLDEQTLKIKPISALTADGGRVEIGCLMVFHIVEAELAVNYWARDPRDLVLKKAQSALLAAVCRINWSDIVSGHALPDIACDVRASVNLCCSPYGIQILEVKLSEATSVQEPSVTSDRAYSIDFQNLGKQIASLSPLLTGGGSAGDSHTASVQFTAVISQIASLKLSQGNNSYTTTASMPISSVTDQASLEKVDEVIEQALSRGRVYLVNEKARAALGGTSLQVFVYTSDIRNKRDYAAAFYLDSDTGKGERGVLDFKKPSATIHINEVNLAGILDGRLDLLEALKNSQIRFAGSLLALSRLRFLLQFQ</sequence>
<dbReference type="AlphaFoldDB" id="A0A068WQK1"/>
<dbReference type="InterPro" id="IPR043202">
    <property type="entry name" value="Band-7_stomatin-like"/>
</dbReference>
<keyword evidence="2" id="KW-0472">Membrane</keyword>
<proteinExistence type="inferred from homology"/>
<evidence type="ECO:0000313" key="5">
    <source>
        <dbReference type="Proteomes" id="UP000492820"/>
    </source>
</evidence>
<keyword evidence="2" id="KW-1133">Transmembrane helix</keyword>
<reference evidence="6" key="3">
    <citation type="submission" date="2020-10" db="UniProtKB">
        <authorList>
            <consortium name="WormBaseParasite"/>
        </authorList>
    </citation>
    <scope>IDENTIFICATION</scope>
</reference>
<dbReference type="Proteomes" id="UP000492820">
    <property type="component" value="Unassembled WGS sequence"/>
</dbReference>
<reference evidence="4 5" key="1">
    <citation type="journal article" date="2013" name="Nature">
        <title>The genomes of four tapeworm species reveal adaptations to parasitism.</title>
        <authorList>
            <person name="Tsai I.J."/>
            <person name="Zarowiecki M."/>
            <person name="Holroyd N."/>
            <person name="Garciarrubio A."/>
            <person name="Sanchez-Flores A."/>
            <person name="Brooks K.L."/>
            <person name="Tracey A."/>
            <person name="Bobes R.J."/>
            <person name="Fragoso G."/>
            <person name="Sciutto E."/>
            <person name="Aslett M."/>
            <person name="Beasley H."/>
            <person name="Bennett H.M."/>
            <person name="Cai J."/>
            <person name="Camicia F."/>
            <person name="Clark R."/>
            <person name="Cucher M."/>
            <person name="De Silva N."/>
            <person name="Day T.A."/>
            <person name="Deplazes P."/>
            <person name="Estrada K."/>
            <person name="Fernandez C."/>
            <person name="Holland P.W."/>
            <person name="Hou J."/>
            <person name="Hu S."/>
            <person name="Huckvale T."/>
            <person name="Hung S.S."/>
            <person name="Kamenetzky L."/>
            <person name="Keane J.A."/>
            <person name="Kiss F."/>
            <person name="Koziol U."/>
            <person name="Lambert O."/>
            <person name="Liu K."/>
            <person name="Luo X."/>
            <person name="Luo Y."/>
            <person name="Macchiaroli N."/>
            <person name="Nichol S."/>
            <person name="Paps J."/>
            <person name="Parkinson J."/>
            <person name="Pouchkina-Stantcheva N."/>
            <person name="Riddiford N."/>
            <person name="Rosenzvit M."/>
            <person name="Salinas G."/>
            <person name="Wasmuth J.D."/>
            <person name="Zamanian M."/>
            <person name="Zheng Y."/>
            <person name="Cai X."/>
            <person name="Soberon X."/>
            <person name="Olson P.D."/>
            <person name="Laclette J.P."/>
            <person name="Brehm K."/>
            <person name="Berriman M."/>
            <person name="Garciarrubio A."/>
            <person name="Bobes R.J."/>
            <person name="Fragoso G."/>
            <person name="Sanchez-Flores A."/>
            <person name="Estrada K."/>
            <person name="Cevallos M.A."/>
            <person name="Morett E."/>
            <person name="Gonzalez V."/>
            <person name="Portillo T."/>
            <person name="Ochoa-Leyva A."/>
            <person name="Jose M.V."/>
            <person name="Sciutto E."/>
            <person name="Landa A."/>
            <person name="Jimenez L."/>
            <person name="Valdes V."/>
            <person name="Carrero J.C."/>
            <person name="Larralde C."/>
            <person name="Morales-Montor J."/>
            <person name="Limon-Lason J."/>
            <person name="Soberon X."/>
            <person name="Laclette J.P."/>
        </authorList>
    </citation>
    <scope>NUCLEOTIDE SEQUENCE [LARGE SCALE GENOMIC DNA]</scope>
</reference>
<protein>
    <submittedName>
        <fullName evidence="4 6">Stomatin</fullName>
    </submittedName>
</protein>
<name>A0A068WQK1_ECHGR</name>
<dbReference type="InterPro" id="IPR001107">
    <property type="entry name" value="Band_7"/>
</dbReference>
<dbReference type="EMBL" id="LK028585">
    <property type="protein sequence ID" value="CDS22082.1"/>
    <property type="molecule type" value="Genomic_DNA"/>
</dbReference>
<dbReference type="SUPFAM" id="SSF55718">
    <property type="entry name" value="SCP-like"/>
    <property type="match status" value="1"/>
</dbReference>
<evidence type="ECO:0000256" key="1">
    <source>
        <dbReference type="ARBA" id="ARBA00008164"/>
    </source>
</evidence>
<dbReference type="Pfam" id="PF01145">
    <property type="entry name" value="Band_7"/>
    <property type="match status" value="1"/>
</dbReference>
<dbReference type="OrthoDB" id="6252851at2759"/>
<dbReference type="InterPro" id="IPR036013">
    <property type="entry name" value="Band_7/SPFH_dom_sf"/>
</dbReference>
<dbReference type="SUPFAM" id="SSF117892">
    <property type="entry name" value="Band 7/SPFH domain"/>
    <property type="match status" value="1"/>
</dbReference>
<reference evidence="4" key="2">
    <citation type="submission" date="2014-06" db="EMBL/GenBank/DDBJ databases">
        <authorList>
            <person name="Aslett M."/>
        </authorList>
    </citation>
    <scope>NUCLEOTIDE SEQUENCE</scope>
</reference>
<dbReference type="WBParaSite" id="EgrG_000060100">
    <property type="protein sequence ID" value="EgrG_000060100"/>
    <property type="gene ID" value="EgrG_000060100"/>
</dbReference>
<feature type="transmembrane region" description="Helical" evidence="2">
    <location>
        <begin position="148"/>
        <end position="171"/>
    </location>
</feature>
<evidence type="ECO:0000313" key="4">
    <source>
        <dbReference type="EMBL" id="CDS22082.1"/>
    </source>
</evidence>
<dbReference type="InterPro" id="IPR036527">
    <property type="entry name" value="SCP2_sterol-bd_dom_sf"/>
</dbReference>
<feature type="domain" description="Band 7" evidence="3">
    <location>
        <begin position="169"/>
        <end position="333"/>
    </location>
</feature>
<organism evidence="4">
    <name type="scientific">Echinococcus granulosus</name>
    <name type="common">Hydatid tapeworm</name>
    <dbReference type="NCBI Taxonomy" id="6210"/>
    <lineage>
        <taxon>Eukaryota</taxon>
        <taxon>Metazoa</taxon>
        <taxon>Spiralia</taxon>
        <taxon>Lophotrochozoa</taxon>
        <taxon>Platyhelminthes</taxon>
        <taxon>Cestoda</taxon>
        <taxon>Eucestoda</taxon>
        <taxon>Cyclophyllidea</taxon>
        <taxon>Taeniidae</taxon>
        <taxon>Echinococcus</taxon>
        <taxon>Echinococcus granulosus group</taxon>
    </lineage>
</organism>
<dbReference type="PANTHER" id="PTHR10264:SF19">
    <property type="entry name" value="AT06885P-RELATED"/>
    <property type="match status" value="1"/>
</dbReference>
<dbReference type="GO" id="GO:0005886">
    <property type="term" value="C:plasma membrane"/>
    <property type="evidence" value="ECO:0007669"/>
    <property type="project" value="InterPro"/>
</dbReference>
<dbReference type="Gene3D" id="3.30.479.30">
    <property type="entry name" value="Band 7 domain"/>
    <property type="match status" value="1"/>
</dbReference>
<evidence type="ECO:0000256" key="2">
    <source>
        <dbReference type="SAM" id="Phobius"/>
    </source>
</evidence>
<evidence type="ECO:0000259" key="3">
    <source>
        <dbReference type="SMART" id="SM00244"/>
    </source>
</evidence>
<gene>
    <name evidence="4" type="ORF">EgrG_000060100</name>
</gene>
<comment type="similarity">
    <text evidence="1">Belongs to the band 7/mec-2 family.</text>
</comment>
<dbReference type="SMART" id="SM00244">
    <property type="entry name" value="PHB"/>
    <property type="match status" value="1"/>
</dbReference>